<reference evidence="2" key="1">
    <citation type="journal article" date="2019" name="Int. J. Syst. Evol. Microbiol.">
        <title>The Global Catalogue of Microorganisms (GCM) 10K type strain sequencing project: providing services to taxonomists for standard genome sequencing and annotation.</title>
        <authorList>
            <consortium name="The Broad Institute Genomics Platform"/>
            <consortium name="The Broad Institute Genome Sequencing Center for Infectious Disease"/>
            <person name="Wu L."/>
            <person name="Ma J."/>
        </authorList>
    </citation>
    <scope>NUCLEOTIDE SEQUENCE [LARGE SCALE GENOMIC DNA]</scope>
    <source>
        <strain evidence="2">NBRC 112299</strain>
    </source>
</reference>
<evidence type="ECO:0000313" key="2">
    <source>
        <dbReference type="Proteomes" id="UP001157125"/>
    </source>
</evidence>
<organism evidence="1 2">
    <name type="scientific">Demequina litorisediminis</name>
    <dbReference type="NCBI Taxonomy" id="1849022"/>
    <lineage>
        <taxon>Bacteria</taxon>
        <taxon>Bacillati</taxon>
        <taxon>Actinomycetota</taxon>
        <taxon>Actinomycetes</taxon>
        <taxon>Micrococcales</taxon>
        <taxon>Demequinaceae</taxon>
        <taxon>Demequina</taxon>
    </lineage>
</organism>
<proteinExistence type="predicted"/>
<evidence type="ECO:0000313" key="1">
    <source>
        <dbReference type="EMBL" id="GMA34694.1"/>
    </source>
</evidence>
<protein>
    <submittedName>
        <fullName evidence="1">Uncharacterized protein</fullName>
    </submittedName>
</protein>
<dbReference type="Proteomes" id="UP001157125">
    <property type="component" value="Unassembled WGS sequence"/>
</dbReference>
<gene>
    <name evidence="1" type="ORF">GCM10025876_08980</name>
</gene>
<name>A0ABQ6ID92_9MICO</name>
<sequence length="48" mass="5256">MVIGSSQRAHDAALRAMKYLQRDALVTLEAVDTWLDALPTPATNEEDA</sequence>
<dbReference type="EMBL" id="BSUN01000001">
    <property type="protein sequence ID" value="GMA34694.1"/>
    <property type="molecule type" value="Genomic_DNA"/>
</dbReference>
<keyword evidence="2" id="KW-1185">Reference proteome</keyword>
<accession>A0ABQ6ID92</accession>
<comment type="caution">
    <text evidence="1">The sequence shown here is derived from an EMBL/GenBank/DDBJ whole genome shotgun (WGS) entry which is preliminary data.</text>
</comment>
<dbReference type="RefSeq" id="WP_284327536.1">
    <property type="nucleotide sequence ID" value="NZ_BSUN01000001.1"/>
</dbReference>